<accession>A0ABQ4Z6F7</accession>
<sequence>MHKEDRLDCITPTAESAWVDCLHLVNVTLLKVADILSCSFIAFFDLWILSLCHCLLTSSFSSEIFKSLSFRLDRLCHLAILCLDQHAHTLHHLEILLTIYLIRLVSLKVGCYSEFMRIQRISLRVSNSKRRGFLPTVVIRFTMLASSHYRNVSKQTTRYFPSLLEYKLALGCSGQYSKDNA</sequence>
<reference evidence="1" key="1">
    <citation type="journal article" date="2022" name="Int. J. Mol. Sci.">
        <title>Draft Genome of Tanacetum Coccineum: Genomic Comparison of Closely Related Tanacetum-Family Plants.</title>
        <authorList>
            <person name="Yamashiro T."/>
            <person name="Shiraishi A."/>
            <person name="Nakayama K."/>
            <person name="Satake H."/>
        </authorList>
    </citation>
    <scope>NUCLEOTIDE SEQUENCE</scope>
</reference>
<dbReference type="EMBL" id="BQNB010011075">
    <property type="protein sequence ID" value="GJS85764.1"/>
    <property type="molecule type" value="Genomic_DNA"/>
</dbReference>
<evidence type="ECO:0000313" key="1">
    <source>
        <dbReference type="EMBL" id="GJS85764.1"/>
    </source>
</evidence>
<dbReference type="Proteomes" id="UP001151760">
    <property type="component" value="Unassembled WGS sequence"/>
</dbReference>
<keyword evidence="2" id="KW-1185">Reference proteome</keyword>
<organism evidence="1 2">
    <name type="scientific">Tanacetum coccineum</name>
    <dbReference type="NCBI Taxonomy" id="301880"/>
    <lineage>
        <taxon>Eukaryota</taxon>
        <taxon>Viridiplantae</taxon>
        <taxon>Streptophyta</taxon>
        <taxon>Embryophyta</taxon>
        <taxon>Tracheophyta</taxon>
        <taxon>Spermatophyta</taxon>
        <taxon>Magnoliopsida</taxon>
        <taxon>eudicotyledons</taxon>
        <taxon>Gunneridae</taxon>
        <taxon>Pentapetalae</taxon>
        <taxon>asterids</taxon>
        <taxon>campanulids</taxon>
        <taxon>Asterales</taxon>
        <taxon>Asteraceae</taxon>
        <taxon>Asteroideae</taxon>
        <taxon>Anthemideae</taxon>
        <taxon>Anthemidinae</taxon>
        <taxon>Tanacetum</taxon>
    </lineage>
</organism>
<reference evidence="1" key="2">
    <citation type="submission" date="2022-01" db="EMBL/GenBank/DDBJ databases">
        <authorList>
            <person name="Yamashiro T."/>
            <person name="Shiraishi A."/>
            <person name="Satake H."/>
            <person name="Nakayama K."/>
        </authorList>
    </citation>
    <scope>NUCLEOTIDE SEQUENCE</scope>
</reference>
<comment type="caution">
    <text evidence="1">The sequence shown here is derived from an EMBL/GenBank/DDBJ whole genome shotgun (WGS) entry which is preliminary data.</text>
</comment>
<proteinExistence type="predicted"/>
<evidence type="ECO:0000313" key="2">
    <source>
        <dbReference type="Proteomes" id="UP001151760"/>
    </source>
</evidence>
<protein>
    <submittedName>
        <fullName evidence="1">Uncharacterized protein</fullName>
    </submittedName>
</protein>
<gene>
    <name evidence="1" type="ORF">Tco_0752305</name>
</gene>
<name>A0ABQ4Z6F7_9ASTR</name>